<dbReference type="EMBL" id="JADWYK010000018">
    <property type="protein sequence ID" value="MBG8555997.1"/>
    <property type="molecule type" value="Genomic_DNA"/>
</dbReference>
<evidence type="ECO:0000313" key="4">
    <source>
        <dbReference type="Proteomes" id="UP000601099"/>
    </source>
</evidence>
<reference evidence="3 4" key="1">
    <citation type="submission" date="2020-11" db="EMBL/GenBank/DDBJ databases">
        <title>Hymenobacter sp.</title>
        <authorList>
            <person name="Kim M.K."/>
        </authorList>
    </citation>
    <scope>NUCLEOTIDE SEQUENCE [LARGE SCALE GENOMIC DNA]</scope>
    <source>
        <strain evidence="3 4">BT594</strain>
    </source>
</reference>
<keyword evidence="2" id="KW-0732">Signal</keyword>
<feature type="region of interest" description="Disordered" evidence="1">
    <location>
        <begin position="24"/>
        <end position="166"/>
    </location>
</feature>
<feature type="signal peptide" evidence="2">
    <location>
        <begin position="1"/>
        <end position="24"/>
    </location>
</feature>
<comment type="caution">
    <text evidence="3">The sequence shown here is derived from an EMBL/GenBank/DDBJ whole genome shotgun (WGS) entry which is preliminary data.</text>
</comment>
<feature type="compositionally biased region" description="Low complexity" evidence="1">
    <location>
        <begin position="85"/>
        <end position="95"/>
    </location>
</feature>
<feature type="compositionally biased region" description="Basic and acidic residues" evidence="1">
    <location>
        <begin position="25"/>
        <end position="71"/>
    </location>
</feature>
<keyword evidence="4" id="KW-1185">Reference proteome</keyword>
<dbReference type="RefSeq" id="WP_196957018.1">
    <property type="nucleotide sequence ID" value="NZ_JADWYK010000018.1"/>
</dbReference>
<sequence>MKKQLFSLALLLSLGTSFAGSALAADHKPANGREQRQDDHKGKGRKHDDKDRKDGPRAEQSRQRRADEMAKELGLNAKQKAKVDQIFQEQQQQMQALRGRSGQDRSQRMSEAKRIHEATDKKLKSALSKKQYAQLAAKRQERQRQRQQRPGSQRGSERRPDFGNRS</sequence>
<feature type="chain" id="PRO_5045362434" description="DUF4890 domain-containing protein" evidence="2">
    <location>
        <begin position="25"/>
        <end position="166"/>
    </location>
</feature>
<feature type="compositionally biased region" description="Basic and acidic residues" evidence="1">
    <location>
        <begin position="155"/>
        <end position="166"/>
    </location>
</feature>
<proteinExistence type="predicted"/>
<protein>
    <recommendedName>
        <fullName evidence="5">DUF4890 domain-containing protein</fullName>
    </recommendedName>
</protein>
<organism evidence="3 4">
    <name type="scientific">Hymenobacter guriensis</name>
    <dbReference type="NCBI Taxonomy" id="2793065"/>
    <lineage>
        <taxon>Bacteria</taxon>
        <taxon>Pseudomonadati</taxon>
        <taxon>Bacteroidota</taxon>
        <taxon>Cytophagia</taxon>
        <taxon>Cytophagales</taxon>
        <taxon>Hymenobacteraceae</taxon>
        <taxon>Hymenobacter</taxon>
    </lineage>
</organism>
<accession>A0ABS0L798</accession>
<name>A0ABS0L798_9BACT</name>
<feature type="compositionally biased region" description="Basic and acidic residues" evidence="1">
    <location>
        <begin position="101"/>
        <end position="123"/>
    </location>
</feature>
<evidence type="ECO:0000256" key="1">
    <source>
        <dbReference type="SAM" id="MobiDB-lite"/>
    </source>
</evidence>
<dbReference type="Proteomes" id="UP000601099">
    <property type="component" value="Unassembled WGS sequence"/>
</dbReference>
<gene>
    <name evidence="3" type="ORF">I5L79_20810</name>
</gene>
<evidence type="ECO:0008006" key="5">
    <source>
        <dbReference type="Google" id="ProtNLM"/>
    </source>
</evidence>
<evidence type="ECO:0000256" key="2">
    <source>
        <dbReference type="SAM" id="SignalP"/>
    </source>
</evidence>
<evidence type="ECO:0000313" key="3">
    <source>
        <dbReference type="EMBL" id="MBG8555997.1"/>
    </source>
</evidence>